<gene>
    <name evidence="10" type="ORF">ZEAMMB73_Zm00001d034013</name>
</gene>
<feature type="compositionally biased region" description="Basic residues" evidence="9">
    <location>
        <begin position="1186"/>
        <end position="1199"/>
    </location>
</feature>
<dbReference type="InterPro" id="IPR059023">
    <property type="entry name" value="RNA_hel_CTD"/>
</dbReference>
<name>A0A1D6L4C4_MAIZE</name>
<dbReference type="Gene3D" id="3.30.160.20">
    <property type="match status" value="1"/>
</dbReference>
<keyword evidence="2" id="KW-0547">Nucleotide-binding</keyword>
<dbReference type="InterPro" id="IPR001650">
    <property type="entry name" value="Helicase_C-like"/>
</dbReference>
<evidence type="ECO:0000256" key="7">
    <source>
        <dbReference type="ARBA" id="ARBA00047984"/>
    </source>
</evidence>
<evidence type="ECO:0000256" key="4">
    <source>
        <dbReference type="ARBA" id="ARBA00022806"/>
    </source>
</evidence>
<dbReference type="ExpressionAtlas" id="A0A1D6L4C4">
    <property type="expression patterns" value="baseline and differential"/>
</dbReference>
<comment type="catalytic activity">
    <reaction evidence="7">
        <text>ATP + H2O = ADP + phosphate + H(+)</text>
        <dbReference type="Rhea" id="RHEA:13065"/>
        <dbReference type="ChEBI" id="CHEBI:15377"/>
        <dbReference type="ChEBI" id="CHEBI:15378"/>
        <dbReference type="ChEBI" id="CHEBI:30616"/>
        <dbReference type="ChEBI" id="CHEBI:43474"/>
        <dbReference type="ChEBI" id="CHEBI:456216"/>
        <dbReference type="EC" id="3.6.4.13"/>
    </reaction>
</comment>
<dbReference type="FunFam" id="3.30.160.20:FF:000060">
    <property type="entry name" value="DEA(D/H)-box RNA helicase family protein"/>
    <property type="match status" value="1"/>
</dbReference>
<accession>A0A1D6L4C4</accession>
<dbReference type="InParanoid" id="A0A1D6L4C4"/>
<evidence type="ECO:0000256" key="5">
    <source>
        <dbReference type="ARBA" id="ARBA00022840"/>
    </source>
</evidence>
<dbReference type="Pfam" id="PF04408">
    <property type="entry name" value="WHD_HA2"/>
    <property type="match status" value="1"/>
</dbReference>
<dbReference type="STRING" id="4577.A0A1D6L4C4"/>
<dbReference type="SMR" id="A0A1D6L4C4"/>
<evidence type="ECO:0000256" key="9">
    <source>
        <dbReference type="SAM" id="MobiDB-lite"/>
    </source>
</evidence>
<dbReference type="FunFam" id="3.40.50.300:FF:000480">
    <property type="entry name" value="DExH-box ATP-dependent RNA helicase DExH3"/>
    <property type="match status" value="1"/>
</dbReference>
<reference evidence="10" key="1">
    <citation type="submission" date="2015-12" db="EMBL/GenBank/DDBJ databases">
        <title>Update maize B73 reference genome by single molecule sequencing technologies.</title>
        <authorList>
            <consortium name="Maize Genome Sequencing Project"/>
            <person name="Ware D."/>
        </authorList>
    </citation>
    <scope>NUCLEOTIDE SEQUENCE [LARGE SCALE GENOMIC DNA]</scope>
    <source>
        <tissue evidence="10">Seedling</tissue>
    </source>
</reference>
<dbReference type="EMBL" id="CM007647">
    <property type="protein sequence ID" value="ONM09241.1"/>
    <property type="molecule type" value="Genomic_DNA"/>
</dbReference>
<dbReference type="SMART" id="SM00847">
    <property type="entry name" value="HA2"/>
    <property type="match status" value="1"/>
</dbReference>
<dbReference type="InterPro" id="IPR048333">
    <property type="entry name" value="HA2_WH"/>
</dbReference>
<evidence type="ECO:0000256" key="2">
    <source>
        <dbReference type="ARBA" id="ARBA00022741"/>
    </source>
</evidence>
<dbReference type="SMART" id="SM00487">
    <property type="entry name" value="DEXDc"/>
    <property type="match status" value="1"/>
</dbReference>
<dbReference type="FunFam" id="3.40.50.300:FF:000526">
    <property type="entry name" value="DExH-box ATP-dependent RNA helicase DExH3"/>
    <property type="match status" value="1"/>
</dbReference>
<dbReference type="FunCoup" id="A0A1D6L4C4">
    <property type="interactions" value="3282"/>
</dbReference>
<dbReference type="CDD" id="cd18791">
    <property type="entry name" value="SF2_C_RHA"/>
    <property type="match status" value="1"/>
</dbReference>
<evidence type="ECO:0000256" key="8">
    <source>
        <dbReference type="ARBA" id="ARBA00060772"/>
    </source>
</evidence>
<evidence type="ECO:0000313" key="10">
    <source>
        <dbReference type="EMBL" id="ONM09241.1"/>
    </source>
</evidence>
<keyword evidence="4 10" id="KW-0347">Helicase</keyword>
<dbReference type="GO" id="GO:0016787">
    <property type="term" value="F:hydrolase activity"/>
    <property type="evidence" value="ECO:0007669"/>
    <property type="project" value="UniProtKB-KW"/>
</dbReference>
<dbReference type="Pfam" id="PF26026">
    <property type="entry name" value="RNA_hel_CTD"/>
    <property type="match status" value="1"/>
</dbReference>
<keyword evidence="5" id="KW-0067">ATP-binding</keyword>
<dbReference type="CDD" id="cd17917">
    <property type="entry name" value="DEXHc_RHA-like"/>
    <property type="match status" value="1"/>
</dbReference>
<dbReference type="Gene3D" id="3.40.50.300">
    <property type="entry name" value="P-loop containing nucleotide triphosphate hydrolases"/>
    <property type="match status" value="2"/>
</dbReference>
<dbReference type="PROSITE" id="PS51194">
    <property type="entry name" value="HELICASE_CTER"/>
    <property type="match status" value="1"/>
</dbReference>
<dbReference type="SMART" id="SM00358">
    <property type="entry name" value="DSRM"/>
    <property type="match status" value="1"/>
</dbReference>
<keyword evidence="6" id="KW-0694">RNA-binding</keyword>
<dbReference type="SMART" id="SM00490">
    <property type="entry name" value="HELICc"/>
    <property type="match status" value="1"/>
</dbReference>
<dbReference type="Pfam" id="PF21010">
    <property type="entry name" value="HA2_C"/>
    <property type="match status" value="1"/>
</dbReference>
<dbReference type="FunFam" id="1.20.120.1080:FF:000002">
    <property type="entry name" value="Putative ATP-dependent RNA helicase DHX36"/>
    <property type="match status" value="1"/>
</dbReference>
<dbReference type="GO" id="GO:0003724">
    <property type="term" value="F:RNA helicase activity"/>
    <property type="evidence" value="ECO:0007669"/>
    <property type="project" value="UniProtKB-EC"/>
</dbReference>
<evidence type="ECO:0000256" key="1">
    <source>
        <dbReference type="ARBA" id="ARBA00012552"/>
    </source>
</evidence>
<dbReference type="Pfam" id="PF07717">
    <property type="entry name" value="OB_NTP_bind"/>
    <property type="match status" value="1"/>
</dbReference>
<evidence type="ECO:0000256" key="3">
    <source>
        <dbReference type="ARBA" id="ARBA00022801"/>
    </source>
</evidence>
<dbReference type="Pfam" id="PF00270">
    <property type="entry name" value="DEAD"/>
    <property type="match status" value="1"/>
</dbReference>
<dbReference type="PANTHER" id="PTHR18934:SF103">
    <property type="entry name" value="RNA HELICASE"/>
    <property type="match status" value="1"/>
</dbReference>
<dbReference type="GO" id="GO:0003723">
    <property type="term" value="F:RNA binding"/>
    <property type="evidence" value="ECO:0007669"/>
    <property type="project" value="UniProtKB-KW"/>
</dbReference>
<keyword evidence="3" id="KW-0378">Hydrolase</keyword>
<dbReference type="GO" id="GO:0005524">
    <property type="term" value="F:ATP binding"/>
    <property type="evidence" value="ECO:0007669"/>
    <property type="project" value="UniProtKB-KW"/>
</dbReference>
<dbReference type="InterPro" id="IPR027417">
    <property type="entry name" value="P-loop_NTPase"/>
</dbReference>
<feature type="region of interest" description="Disordered" evidence="9">
    <location>
        <begin position="1159"/>
        <end position="1199"/>
    </location>
</feature>
<dbReference type="PANTHER" id="PTHR18934">
    <property type="entry name" value="ATP-DEPENDENT RNA HELICASE"/>
    <property type="match status" value="1"/>
</dbReference>
<dbReference type="SUPFAM" id="SSF54768">
    <property type="entry name" value="dsRNA-binding domain-like"/>
    <property type="match status" value="1"/>
</dbReference>
<dbReference type="EC" id="3.6.4.13" evidence="1"/>
<dbReference type="InterPro" id="IPR014720">
    <property type="entry name" value="dsRBD_dom"/>
</dbReference>
<dbReference type="InterPro" id="IPR007502">
    <property type="entry name" value="Helicase-assoc_dom"/>
</dbReference>
<dbReference type="Pfam" id="PF00035">
    <property type="entry name" value="dsrm"/>
    <property type="match status" value="1"/>
</dbReference>
<dbReference type="SUPFAM" id="SSF52540">
    <property type="entry name" value="P-loop containing nucleoside triphosphate hydrolases"/>
    <property type="match status" value="1"/>
</dbReference>
<dbReference type="AlphaFoldDB" id="A0A1D6L4C4"/>
<dbReference type="Pfam" id="PF00271">
    <property type="entry name" value="Helicase_C"/>
    <property type="match status" value="1"/>
</dbReference>
<dbReference type="Gene3D" id="1.20.120.1080">
    <property type="match status" value="1"/>
</dbReference>
<dbReference type="InterPro" id="IPR011709">
    <property type="entry name" value="DEAD-box_helicase_OB_fold"/>
</dbReference>
<comment type="similarity">
    <text evidence="8">Belongs to the DExH box helicase family.</text>
</comment>
<dbReference type="InterPro" id="IPR014001">
    <property type="entry name" value="Helicase_ATP-bd"/>
</dbReference>
<dbReference type="PROSITE" id="PS51192">
    <property type="entry name" value="HELICASE_ATP_BIND_1"/>
    <property type="match status" value="1"/>
</dbReference>
<sequence>MRRGLRRGLGILLVPLPHAPSRLPPISLAALLPRRFNGFSRHSFCSFPVGERAVEQFSDDEYDHEYEDLRVRATSSSAGTRMIPRCDLHRNSFVFFVCSAPRNDFLLHVQPSSSVANIDEWRWKLSMLQRNAEEQEIISRDRRDRRDYDQIANLAKRMGLYSEMYGRVVVASKVPLPNYRPDLDDKRPQREVVIPLGLQRRVEGLVQEHLDRAFLPLNKCGGNTKNGSDMTENANLDEQHDSLLDRSVMEKILQRKSIRMRNFQRSWQESPEGAKMLEFRRSLPADKEKERLLAAIARNQVIVISGETGCGKTTQLPQFVLESEIESGRGAFCNIICTQPRRISAMAVAERVSTERGENLGESVGYKVRLEGIKGKDTHLLFCTSGILLRRLLSDRNLNGVTHVFVDEIHERGMNEDFLLIVLKELLSRRRDLRLILMSATLNAELFSSYFGGAPTIHIPGFTHPVRAHFLEDILERSGYKLTSSNQLDDYGQDKVWKTQRQLLPRKRKNQITTLVEEALKNSSFEIYGSRTRDSLVNWNPDCIGFNLIEAVLCHICRKERPGAVLVFMTGWDDISCLKDQLKAHPLLGDPNRVFLLACHGSMATSEQRLIFEKPPPNVRKVVLATNMAEASITINDIVFVVDCGKAKETTYDALNNTPCLLPSWISKASARQRRGRAGRVQPGECYHLYPRCVYDAFADYQLPELLRTPLNSLCLQIKSLQVGSIGEFLSAALQPPEPRAVENAVEFLKMIGALDGNENLTDLGRYLSMLPVDPKLGKMLIMGAVFRCIDPILTVVAGLSVRDPFLLPQEKKDVSLLISAISLAGTAKARFSAKDYSDHMALVRAYEGWKDAEREGSAYEYCWRNFLSSQTLQAIHSLRKQFSYILKDSGLIDSDGNTNNSLSHNQSLVRGIICSGLFPGIASVVHRESSMSFKTMDDGQVLLYANSVNAKYQTIPYPWLVFGEKVKVNAVFIRDSTGVSDSILILFGGAVAKGGMAGHLKMLDGYIDFFMDPSLSECYLQLKEELDKLIQQKLEDPNFDIHKEGKYILFAVQELAAGDLCEGRFVFGRETSRARLRSPEDDGKSNLIKDGMNPKSLLQTLLMRAGHTPPRYKTKHLKTNEFRAVVEFKGMQFVGKPKRNKQLAERDAAIEALGWLTQTSGVKAPDENDDDSPLDLTDSMLKLLTRPRRHSKNSSRKR</sequence>
<organism evidence="10">
    <name type="scientific">Zea mays</name>
    <name type="common">Maize</name>
    <dbReference type="NCBI Taxonomy" id="4577"/>
    <lineage>
        <taxon>Eukaryota</taxon>
        <taxon>Viridiplantae</taxon>
        <taxon>Streptophyta</taxon>
        <taxon>Embryophyta</taxon>
        <taxon>Tracheophyta</taxon>
        <taxon>Spermatophyta</taxon>
        <taxon>Magnoliopsida</taxon>
        <taxon>Liliopsida</taxon>
        <taxon>Poales</taxon>
        <taxon>Poaceae</taxon>
        <taxon>PACMAD clade</taxon>
        <taxon>Panicoideae</taxon>
        <taxon>Andropogonodae</taxon>
        <taxon>Andropogoneae</taxon>
        <taxon>Tripsacinae</taxon>
        <taxon>Zea</taxon>
    </lineage>
</organism>
<proteinExistence type="inferred from homology"/>
<dbReference type="InterPro" id="IPR011545">
    <property type="entry name" value="DEAD/DEAH_box_helicase_dom"/>
</dbReference>
<protein>
    <recommendedName>
        <fullName evidence="1">RNA helicase</fullName>
        <ecNumber evidence="1">3.6.4.13</ecNumber>
    </recommendedName>
</protein>
<evidence type="ECO:0000256" key="6">
    <source>
        <dbReference type="ARBA" id="ARBA00022884"/>
    </source>
</evidence>